<organism evidence="14 15">
    <name type="scientific">Nitrincola tapanii</name>
    <dbReference type="NCBI Taxonomy" id="1708751"/>
    <lineage>
        <taxon>Bacteria</taxon>
        <taxon>Pseudomonadati</taxon>
        <taxon>Pseudomonadota</taxon>
        <taxon>Gammaproteobacteria</taxon>
        <taxon>Oceanospirillales</taxon>
        <taxon>Oceanospirillaceae</taxon>
        <taxon>Nitrincola</taxon>
    </lineage>
</organism>
<evidence type="ECO:0000256" key="3">
    <source>
        <dbReference type="ARBA" id="ARBA00022475"/>
    </source>
</evidence>
<evidence type="ECO:0000256" key="12">
    <source>
        <dbReference type="HAMAP-Rule" id="MF_00188"/>
    </source>
</evidence>
<evidence type="ECO:0000256" key="5">
    <source>
        <dbReference type="ARBA" id="ARBA00022692"/>
    </source>
</evidence>
<dbReference type="Proteomes" id="UP000325302">
    <property type="component" value="Unassembled WGS sequence"/>
</dbReference>
<dbReference type="HAMAP" id="MF_00188">
    <property type="entry name" value="Pept_M48_protease_HtpX"/>
    <property type="match status" value="1"/>
</dbReference>
<dbReference type="GO" id="GO:0006508">
    <property type="term" value="P:proteolysis"/>
    <property type="evidence" value="ECO:0007669"/>
    <property type="project" value="UniProtKB-KW"/>
</dbReference>
<dbReference type="InterPro" id="IPR001915">
    <property type="entry name" value="Peptidase_M48"/>
</dbReference>
<evidence type="ECO:0000313" key="14">
    <source>
        <dbReference type="EMBL" id="KAA0875715.1"/>
    </source>
</evidence>
<keyword evidence="10 12" id="KW-0482">Metalloprotease</keyword>
<feature type="domain" description="Peptidase M48" evidence="13">
    <location>
        <begin position="79"/>
        <end position="292"/>
    </location>
</feature>
<comment type="similarity">
    <text evidence="2 12">Belongs to the peptidase M48B family.</text>
</comment>
<comment type="subcellular location">
    <subcellularLocation>
        <location evidence="1 12">Cell membrane</location>
        <topology evidence="1 12">Multi-pass membrane protein</topology>
    </subcellularLocation>
</comment>
<dbReference type="RefSeq" id="WP_149390019.1">
    <property type="nucleotide sequence ID" value="NZ_SMRS01000002.1"/>
</dbReference>
<evidence type="ECO:0000256" key="11">
    <source>
        <dbReference type="ARBA" id="ARBA00023136"/>
    </source>
</evidence>
<keyword evidence="7 12" id="KW-0378">Hydrolase</keyword>
<keyword evidence="6 12" id="KW-0479">Metal-binding</keyword>
<dbReference type="GO" id="GO:0008270">
    <property type="term" value="F:zinc ion binding"/>
    <property type="evidence" value="ECO:0007669"/>
    <property type="project" value="UniProtKB-UniRule"/>
</dbReference>
<comment type="cofactor">
    <cofactor evidence="12">
        <name>Zn(2+)</name>
        <dbReference type="ChEBI" id="CHEBI:29105"/>
    </cofactor>
    <text evidence="12">Binds 1 zinc ion per subunit.</text>
</comment>
<dbReference type="Pfam" id="PF01435">
    <property type="entry name" value="Peptidase_M48"/>
    <property type="match status" value="1"/>
</dbReference>
<dbReference type="InterPro" id="IPR022919">
    <property type="entry name" value="Pept_M48_protease_HtpX"/>
</dbReference>
<keyword evidence="5 12" id="KW-0812">Transmembrane</keyword>
<dbReference type="PANTHER" id="PTHR43221:SF1">
    <property type="entry name" value="PROTEASE HTPX"/>
    <property type="match status" value="1"/>
</dbReference>
<dbReference type="PANTHER" id="PTHR43221">
    <property type="entry name" value="PROTEASE HTPX"/>
    <property type="match status" value="1"/>
</dbReference>
<keyword evidence="4 12" id="KW-0645">Protease</keyword>
<dbReference type="GO" id="GO:0005886">
    <property type="term" value="C:plasma membrane"/>
    <property type="evidence" value="ECO:0007669"/>
    <property type="project" value="UniProtKB-SubCell"/>
</dbReference>
<evidence type="ECO:0000256" key="2">
    <source>
        <dbReference type="ARBA" id="ARBA00009779"/>
    </source>
</evidence>
<proteinExistence type="inferred from homology"/>
<evidence type="ECO:0000256" key="1">
    <source>
        <dbReference type="ARBA" id="ARBA00004651"/>
    </source>
</evidence>
<sequence length="296" mass="32446">MMRILLFLATNLAVILIASITLSVLGVDHYLSGTGLNLQSLLIFCAVFGFAGSFISLFMSKFMAKMATKTQIIQQPRTAEERWLLETVAELSQKAGIKMPEVGIFPAQQSNAFATGWNKNDALVAVSAGLMQRFRPEEIKAVLAHEIGHVANGDMVTLALIQGVVNTFVMFFARIAAYAVDSFLKRGESQGGHGIGYFITVFVFEIIFGILASIIVSWFSRKREYRADEAGALLASPAAMIAALQRLKAEQGIPDQMPDQLMAFGINSHLKQGLMELFSTHPPLDDRIAALQRFGR</sequence>
<evidence type="ECO:0000256" key="7">
    <source>
        <dbReference type="ARBA" id="ARBA00022801"/>
    </source>
</evidence>
<keyword evidence="9 12" id="KW-1133">Transmembrane helix</keyword>
<evidence type="ECO:0000256" key="6">
    <source>
        <dbReference type="ARBA" id="ARBA00022723"/>
    </source>
</evidence>
<keyword evidence="11 12" id="KW-0472">Membrane</keyword>
<protein>
    <recommendedName>
        <fullName evidence="12">Protease HtpX</fullName>
        <ecNumber evidence="12">3.4.24.-</ecNumber>
    </recommendedName>
    <alternativeName>
        <fullName evidence="12">Heat shock protein HtpX</fullName>
    </alternativeName>
</protein>
<evidence type="ECO:0000259" key="13">
    <source>
        <dbReference type="Pfam" id="PF01435"/>
    </source>
</evidence>
<dbReference type="EC" id="3.4.24.-" evidence="12"/>
<keyword evidence="12" id="KW-0346">Stress response</keyword>
<feature type="binding site" evidence="12">
    <location>
        <position position="149"/>
    </location>
    <ligand>
        <name>Zn(2+)</name>
        <dbReference type="ChEBI" id="CHEBI:29105"/>
        <note>catalytic</note>
    </ligand>
</feature>
<dbReference type="CDD" id="cd07335">
    <property type="entry name" value="M48B_HtpX_like"/>
    <property type="match status" value="1"/>
</dbReference>
<dbReference type="EMBL" id="SMRS01000002">
    <property type="protein sequence ID" value="KAA0875715.1"/>
    <property type="molecule type" value="Genomic_DNA"/>
</dbReference>
<evidence type="ECO:0000256" key="4">
    <source>
        <dbReference type="ARBA" id="ARBA00022670"/>
    </source>
</evidence>
<evidence type="ECO:0000313" key="15">
    <source>
        <dbReference type="Proteomes" id="UP000325302"/>
    </source>
</evidence>
<feature type="transmembrane region" description="Helical" evidence="12">
    <location>
        <begin position="36"/>
        <end position="59"/>
    </location>
</feature>
<evidence type="ECO:0000256" key="10">
    <source>
        <dbReference type="ARBA" id="ARBA00023049"/>
    </source>
</evidence>
<evidence type="ECO:0000256" key="8">
    <source>
        <dbReference type="ARBA" id="ARBA00022833"/>
    </source>
</evidence>
<keyword evidence="15" id="KW-1185">Reference proteome</keyword>
<dbReference type="NCBIfam" id="NF003965">
    <property type="entry name" value="PRK05457.1"/>
    <property type="match status" value="1"/>
</dbReference>
<keyword evidence="8 12" id="KW-0862">Zinc</keyword>
<dbReference type="GO" id="GO:0004222">
    <property type="term" value="F:metalloendopeptidase activity"/>
    <property type="evidence" value="ECO:0007669"/>
    <property type="project" value="UniProtKB-UniRule"/>
</dbReference>
<gene>
    <name evidence="12 14" type="primary">htpX</name>
    <name evidence="14" type="ORF">E1H14_03205</name>
</gene>
<name>A0A5A9W690_9GAMM</name>
<feature type="binding site" evidence="12">
    <location>
        <position position="224"/>
    </location>
    <ligand>
        <name>Zn(2+)</name>
        <dbReference type="ChEBI" id="CHEBI:29105"/>
        <note>catalytic</note>
    </ligand>
</feature>
<feature type="active site" evidence="12">
    <location>
        <position position="146"/>
    </location>
</feature>
<reference evidence="14 15" key="1">
    <citation type="submission" date="2019-03" db="EMBL/GenBank/DDBJ databases">
        <title>Nitrincola sp. nov. isolated from an Indian soda lake.</title>
        <authorList>
            <person name="Joshi A."/>
            <person name="Thite S.V."/>
            <person name="Joseph N."/>
            <person name="Dhotre D."/>
            <person name="Moorthy M."/>
            <person name="Shouche Y.S."/>
        </authorList>
    </citation>
    <scope>NUCLEOTIDE SEQUENCE [LARGE SCALE GENOMIC DNA]</scope>
    <source>
        <strain evidence="14 15">MEB193</strain>
    </source>
</reference>
<evidence type="ECO:0000256" key="9">
    <source>
        <dbReference type="ARBA" id="ARBA00022989"/>
    </source>
</evidence>
<accession>A0A5A9W690</accession>
<feature type="binding site" evidence="12">
    <location>
        <position position="145"/>
    </location>
    <ligand>
        <name>Zn(2+)</name>
        <dbReference type="ChEBI" id="CHEBI:29105"/>
        <note>catalytic</note>
    </ligand>
</feature>
<feature type="transmembrane region" description="Helical" evidence="12">
    <location>
        <begin position="155"/>
        <end position="175"/>
    </location>
</feature>
<feature type="transmembrane region" description="Helical" evidence="12">
    <location>
        <begin position="195"/>
        <end position="219"/>
    </location>
</feature>
<dbReference type="OrthoDB" id="15218at2"/>
<comment type="caution">
    <text evidence="14">The sequence shown here is derived from an EMBL/GenBank/DDBJ whole genome shotgun (WGS) entry which is preliminary data.</text>
</comment>
<dbReference type="InterPro" id="IPR050083">
    <property type="entry name" value="HtpX_protease"/>
</dbReference>
<dbReference type="Gene3D" id="3.30.2010.10">
    <property type="entry name" value="Metalloproteases ('zincins'), catalytic domain"/>
    <property type="match status" value="1"/>
</dbReference>
<dbReference type="AlphaFoldDB" id="A0A5A9W690"/>
<keyword evidence="3 12" id="KW-1003">Cell membrane</keyword>